<dbReference type="InterPro" id="IPR011009">
    <property type="entry name" value="Kinase-like_dom_sf"/>
</dbReference>
<accession>A0A9C7LAL5</accession>
<dbReference type="GO" id="GO:0004413">
    <property type="term" value="F:homoserine kinase activity"/>
    <property type="evidence" value="ECO:0007669"/>
    <property type="project" value="TreeGrafter"/>
</dbReference>
<dbReference type="Gene3D" id="3.30.200.20">
    <property type="entry name" value="Phosphorylase Kinase, domain 1"/>
    <property type="match status" value="1"/>
</dbReference>
<protein>
    <submittedName>
        <fullName evidence="3">Stress response kinase A</fullName>
        <ecNumber evidence="3">2.7.11.1</ecNumber>
    </submittedName>
</protein>
<dbReference type="EC" id="2.7.11.1" evidence="3"/>
<evidence type="ECO:0000313" key="3">
    <source>
        <dbReference type="EMBL" id="CAG9609256.1"/>
    </source>
</evidence>
<name>A0A9C7LAL5_9BACI</name>
<dbReference type="AlphaFoldDB" id="A0A9C7LAL5"/>
<proteinExistence type="inferred from homology"/>
<keyword evidence="3" id="KW-0808">Transferase</keyword>
<sequence>MDKNTYGQLKNAIVSHYNGKTETLLKLSGGFQNDVFEFHDGQDTRILRVTSSTSRSKEAIQSELDFIENLSSNGIGVLIPIQSSQGNFIEEIYIQGGTFYLTSFSKAVGQLVDVSDPKDWNQGFFQYWGRTMGKMHFLTKLGNERFKAYNRPSWSGQDAETSLFLSTISEQASGAFEKIIKSIDALPRSQHSYGLIHNDFHQGNFFVHEGDMTIFDFDDCSFSWFAQDIAASYYHAVWQNSSFNPNFKNFPMEFIQSFLEGYCQENELKKEILEQVPLFLKLREFFLLNLFYKKWDTQNLLEWQSYTLKDLQFRIENEIPYTDVPFNSL</sequence>
<keyword evidence="3" id="KW-0418">Kinase</keyword>
<dbReference type="PANTHER" id="PTHR21064:SF6">
    <property type="entry name" value="AMINOGLYCOSIDE PHOSPHOTRANSFERASE DOMAIN-CONTAINING PROTEIN"/>
    <property type="match status" value="1"/>
</dbReference>
<dbReference type="InterPro" id="IPR050249">
    <property type="entry name" value="Pseudomonas-type_ThrB"/>
</dbReference>
<feature type="domain" description="Aminoglycoside phosphotransferase" evidence="2">
    <location>
        <begin position="25"/>
        <end position="263"/>
    </location>
</feature>
<evidence type="ECO:0000313" key="4">
    <source>
        <dbReference type="Proteomes" id="UP000789845"/>
    </source>
</evidence>
<organism evidence="3 4">
    <name type="scientific">Pseudoneobacillus rhizosphaerae</name>
    <dbReference type="NCBI Taxonomy" id="2880968"/>
    <lineage>
        <taxon>Bacteria</taxon>
        <taxon>Bacillati</taxon>
        <taxon>Bacillota</taxon>
        <taxon>Bacilli</taxon>
        <taxon>Bacillales</taxon>
        <taxon>Bacillaceae</taxon>
        <taxon>Pseudoneobacillus</taxon>
    </lineage>
</organism>
<gene>
    <name evidence="3" type="primary">srkA_3</name>
    <name evidence="3" type="ORF">NEOCIP111885_02998</name>
</gene>
<dbReference type="Proteomes" id="UP000789845">
    <property type="component" value="Unassembled WGS sequence"/>
</dbReference>
<keyword evidence="4" id="KW-1185">Reference proteome</keyword>
<evidence type="ECO:0000259" key="2">
    <source>
        <dbReference type="Pfam" id="PF01636"/>
    </source>
</evidence>
<dbReference type="RefSeq" id="WP_230497490.1">
    <property type="nucleotide sequence ID" value="NZ_CAKJTG010000017.1"/>
</dbReference>
<comment type="similarity">
    <text evidence="1">Belongs to the pseudomonas-type ThrB family.</text>
</comment>
<dbReference type="SUPFAM" id="SSF56112">
    <property type="entry name" value="Protein kinase-like (PK-like)"/>
    <property type="match status" value="1"/>
</dbReference>
<reference evidence="3" key="1">
    <citation type="submission" date="2021-10" db="EMBL/GenBank/DDBJ databases">
        <authorList>
            <person name="Criscuolo A."/>
        </authorList>
    </citation>
    <scope>NUCLEOTIDE SEQUENCE</scope>
    <source>
        <strain evidence="3">CIP111885</strain>
    </source>
</reference>
<dbReference type="Gene3D" id="3.90.1200.10">
    <property type="match status" value="1"/>
</dbReference>
<dbReference type="InterPro" id="IPR002575">
    <property type="entry name" value="Aminoglycoside_PTrfase"/>
</dbReference>
<evidence type="ECO:0000256" key="1">
    <source>
        <dbReference type="ARBA" id="ARBA00038240"/>
    </source>
</evidence>
<comment type="caution">
    <text evidence="3">The sequence shown here is derived from an EMBL/GenBank/DDBJ whole genome shotgun (WGS) entry which is preliminary data.</text>
</comment>
<dbReference type="GO" id="GO:0004674">
    <property type="term" value="F:protein serine/threonine kinase activity"/>
    <property type="evidence" value="ECO:0007669"/>
    <property type="project" value="UniProtKB-EC"/>
</dbReference>
<dbReference type="EMBL" id="CAKJTG010000017">
    <property type="protein sequence ID" value="CAG9609256.1"/>
    <property type="molecule type" value="Genomic_DNA"/>
</dbReference>
<dbReference type="Pfam" id="PF01636">
    <property type="entry name" value="APH"/>
    <property type="match status" value="1"/>
</dbReference>
<dbReference type="PANTHER" id="PTHR21064">
    <property type="entry name" value="AMINOGLYCOSIDE PHOSPHOTRANSFERASE DOMAIN-CONTAINING PROTEIN-RELATED"/>
    <property type="match status" value="1"/>
</dbReference>
<dbReference type="GO" id="GO:0009088">
    <property type="term" value="P:threonine biosynthetic process"/>
    <property type="evidence" value="ECO:0007669"/>
    <property type="project" value="TreeGrafter"/>
</dbReference>